<keyword evidence="1" id="KW-0812">Transmembrane</keyword>
<dbReference type="InterPro" id="IPR006860">
    <property type="entry name" value="FecR"/>
</dbReference>
<dbReference type="PANTHER" id="PTHR30273">
    <property type="entry name" value="PERIPLASMIC SIGNAL SENSOR AND SIGMA FACTOR ACTIVATOR FECR-RELATED"/>
    <property type="match status" value="1"/>
</dbReference>
<feature type="transmembrane region" description="Helical" evidence="1">
    <location>
        <begin position="88"/>
        <end position="110"/>
    </location>
</feature>
<name>A0A5J5IGY3_9BACT</name>
<dbReference type="PANTHER" id="PTHR30273:SF2">
    <property type="entry name" value="PROTEIN FECR"/>
    <property type="match status" value="1"/>
</dbReference>
<dbReference type="AlphaFoldDB" id="A0A5J5IGY3"/>
<dbReference type="GO" id="GO:0016989">
    <property type="term" value="F:sigma factor antagonist activity"/>
    <property type="evidence" value="ECO:0007669"/>
    <property type="project" value="TreeGrafter"/>
</dbReference>
<evidence type="ECO:0000313" key="5">
    <source>
        <dbReference type="Proteomes" id="UP000326903"/>
    </source>
</evidence>
<dbReference type="InterPro" id="IPR012373">
    <property type="entry name" value="Ferrdict_sens_TM"/>
</dbReference>
<dbReference type="Gene3D" id="3.55.50.30">
    <property type="match status" value="1"/>
</dbReference>
<feature type="domain" description="FecR protein" evidence="2">
    <location>
        <begin position="189"/>
        <end position="284"/>
    </location>
</feature>
<accession>A0A5J5IGY3</accession>
<dbReference type="Pfam" id="PF04773">
    <property type="entry name" value="FecR"/>
    <property type="match status" value="1"/>
</dbReference>
<keyword evidence="1" id="KW-1133">Transmembrane helix</keyword>
<dbReference type="InterPro" id="IPR032508">
    <property type="entry name" value="FecR_C"/>
</dbReference>
<dbReference type="FunFam" id="2.60.120.1440:FF:000001">
    <property type="entry name" value="Putative anti-sigma factor"/>
    <property type="match status" value="1"/>
</dbReference>
<keyword evidence="5" id="KW-1185">Reference proteome</keyword>
<dbReference type="Gene3D" id="2.60.120.1440">
    <property type="match status" value="1"/>
</dbReference>
<keyword evidence="1" id="KW-0472">Membrane</keyword>
<reference evidence="4 5" key="1">
    <citation type="submission" date="2019-09" db="EMBL/GenBank/DDBJ databases">
        <title>Draft genome sequence of Ginsengibacter sp. BR5-29.</title>
        <authorList>
            <person name="Im W.-T."/>
        </authorList>
    </citation>
    <scope>NUCLEOTIDE SEQUENCE [LARGE SCALE GENOMIC DNA]</scope>
    <source>
        <strain evidence="4 5">BR5-29</strain>
    </source>
</reference>
<sequence length="394" mass="43535">MPESRLEYLFNCYVENNYNQQEEIEFMELLAQPENQEPVKKLIDKLIRKTGSEIQMPGMNAASILQNILHKDKAVVVSLKSRKSASSFWMRVAAAAVILFLAGASVYQLLNKKNEVGTKPVSINEKHAIVPGGNKAVLIRSDGSKIVLDSIQNGTVLQKGPTKISKQGGLLIYNVSAPSNPEEAVVYNTLSTPRGGQYQVVLSDGTRVWLNATSSLHFPSAFIGNQRVVELTGEAYFEVAKNKKKPFLVNVGDMQVKVLGTHFNINAYPDEDAIKTSLLEGSVKVTRAAASGILKPGEQAILKNGDGQVEIREANMDEVIAWKNGLFQFDGADIRTIMREIGRWYNVEIIYSGTVPQRQFEGKISRDAQLTDVLQILELNNVKFSIVGNKIIVQ</sequence>
<evidence type="ECO:0000259" key="2">
    <source>
        <dbReference type="Pfam" id="PF04773"/>
    </source>
</evidence>
<evidence type="ECO:0000259" key="3">
    <source>
        <dbReference type="Pfam" id="PF16344"/>
    </source>
</evidence>
<feature type="domain" description="Protein FecR C-terminal" evidence="3">
    <location>
        <begin position="327"/>
        <end position="393"/>
    </location>
</feature>
<dbReference type="EMBL" id="VYQF01000003">
    <property type="protein sequence ID" value="KAA9038661.1"/>
    <property type="molecule type" value="Genomic_DNA"/>
</dbReference>
<evidence type="ECO:0000256" key="1">
    <source>
        <dbReference type="SAM" id="Phobius"/>
    </source>
</evidence>
<protein>
    <submittedName>
        <fullName evidence="4">DUF4974 domain-containing protein</fullName>
    </submittedName>
</protein>
<gene>
    <name evidence="4" type="ORF">FW778_14020</name>
</gene>
<evidence type="ECO:0000313" key="4">
    <source>
        <dbReference type="EMBL" id="KAA9038661.1"/>
    </source>
</evidence>
<dbReference type="Proteomes" id="UP000326903">
    <property type="component" value="Unassembled WGS sequence"/>
</dbReference>
<comment type="caution">
    <text evidence="4">The sequence shown here is derived from an EMBL/GenBank/DDBJ whole genome shotgun (WGS) entry which is preliminary data.</text>
</comment>
<dbReference type="RefSeq" id="WP_150415382.1">
    <property type="nucleotide sequence ID" value="NZ_VYQF01000003.1"/>
</dbReference>
<dbReference type="Pfam" id="PF16344">
    <property type="entry name" value="FecR_C"/>
    <property type="match status" value="1"/>
</dbReference>
<proteinExistence type="predicted"/>
<organism evidence="4 5">
    <name type="scientific">Ginsengibacter hankyongi</name>
    <dbReference type="NCBI Taxonomy" id="2607284"/>
    <lineage>
        <taxon>Bacteria</taxon>
        <taxon>Pseudomonadati</taxon>
        <taxon>Bacteroidota</taxon>
        <taxon>Chitinophagia</taxon>
        <taxon>Chitinophagales</taxon>
        <taxon>Chitinophagaceae</taxon>
        <taxon>Ginsengibacter</taxon>
    </lineage>
</organism>